<dbReference type="EMBL" id="MOMC01000005">
    <property type="protein sequence ID" value="ONH33401.1"/>
    <property type="molecule type" value="Genomic_DNA"/>
</dbReference>
<reference evidence="3" key="1">
    <citation type="submission" date="2016-10" db="EMBL/GenBank/DDBJ databases">
        <title>Frankia sp. NRRL B-16386 Genome sequencing.</title>
        <authorList>
            <person name="Ghodhbane-Gtari F."/>
            <person name="Swanson E."/>
            <person name="Gueddou A."/>
            <person name="Hezbri K."/>
            <person name="Ktari K."/>
            <person name="Nouioui I."/>
            <person name="Morris K."/>
            <person name="Simpson S."/>
            <person name="Abebe-Akele F."/>
            <person name="Thomas K."/>
            <person name="Gtari M."/>
            <person name="Tisa L.S."/>
        </authorList>
    </citation>
    <scope>NUCLEOTIDE SEQUENCE [LARGE SCALE GENOMIC DNA]</scope>
    <source>
        <strain evidence="3">NRRL B-16386</strain>
    </source>
</reference>
<name>A0A1V2ILW6_9ACTN</name>
<sequence length="75" mass="8504">MGAVPVTKVSLTLDSDLVREARERVGPRELSAYVNAALRQRLQHDRLTEFLTTADAEAGPVPEEDIEEARRWFRP</sequence>
<dbReference type="Proteomes" id="UP000188929">
    <property type="component" value="Unassembled WGS sequence"/>
</dbReference>
<dbReference type="AlphaFoldDB" id="A0A1V2ILW6"/>
<dbReference type="STRING" id="1834516.BL253_01710"/>
<proteinExistence type="predicted"/>
<evidence type="ECO:0000313" key="3">
    <source>
        <dbReference type="Proteomes" id="UP000188929"/>
    </source>
</evidence>
<accession>A0A1V2ILW6</accession>
<protein>
    <recommendedName>
        <fullName evidence="4">CopG family transcriptional regulator</fullName>
    </recommendedName>
</protein>
<evidence type="ECO:0000256" key="1">
    <source>
        <dbReference type="SAM" id="MobiDB-lite"/>
    </source>
</evidence>
<feature type="region of interest" description="Disordered" evidence="1">
    <location>
        <begin position="54"/>
        <end position="75"/>
    </location>
</feature>
<gene>
    <name evidence="2" type="ORF">BL253_01710</name>
</gene>
<organism evidence="2 3">
    <name type="scientific">Pseudofrankia asymbiotica</name>
    <dbReference type="NCBI Taxonomy" id="1834516"/>
    <lineage>
        <taxon>Bacteria</taxon>
        <taxon>Bacillati</taxon>
        <taxon>Actinomycetota</taxon>
        <taxon>Actinomycetes</taxon>
        <taxon>Frankiales</taxon>
        <taxon>Frankiaceae</taxon>
        <taxon>Pseudofrankia</taxon>
    </lineage>
</organism>
<evidence type="ECO:0000313" key="2">
    <source>
        <dbReference type="EMBL" id="ONH33401.1"/>
    </source>
</evidence>
<comment type="caution">
    <text evidence="2">The sequence shown here is derived from an EMBL/GenBank/DDBJ whole genome shotgun (WGS) entry which is preliminary data.</text>
</comment>
<keyword evidence="3" id="KW-1185">Reference proteome</keyword>
<evidence type="ECO:0008006" key="4">
    <source>
        <dbReference type="Google" id="ProtNLM"/>
    </source>
</evidence>